<organism evidence="2 3">
    <name type="scientific">Haloplasma contractile SSD-17B</name>
    <dbReference type="NCBI Taxonomy" id="1033810"/>
    <lineage>
        <taxon>Bacteria</taxon>
        <taxon>Bacillati</taxon>
        <taxon>Mycoplasmatota</taxon>
        <taxon>Mollicutes</taxon>
        <taxon>Haloplasmatales</taxon>
        <taxon>Haloplasmataceae</taxon>
        <taxon>Haloplasma</taxon>
    </lineage>
</organism>
<dbReference type="AlphaFoldDB" id="U2E868"/>
<evidence type="ECO:0000256" key="1">
    <source>
        <dbReference type="SAM" id="Phobius"/>
    </source>
</evidence>
<reference evidence="2 3" key="1">
    <citation type="journal article" date="2011" name="J. Bacteriol.">
        <title>Genome sequence of Haloplasma contractile, an unusual contractile bacterium from a deep-sea anoxic brine lake.</title>
        <authorList>
            <person name="Antunes A."/>
            <person name="Alam I."/>
            <person name="El Dorry H."/>
            <person name="Siam R."/>
            <person name="Robertson A."/>
            <person name="Bajic V.B."/>
            <person name="Stingl U."/>
        </authorList>
    </citation>
    <scope>NUCLEOTIDE SEQUENCE [LARGE SCALE GENOMIC DNA]</scope>
    <source>
        <strain evidence="2 3">SSD-17B</strain>
    </source>
</reference>
<keyword evidence="1" id="KW-0812">Transmembrane</keyword>
<keyword evidence="1" id="KW-1133">Transmembrane helix</keyword>
<evidence type="ECO:0000313" key="2">
    <source>
        <dbReference type="EMBL" id="ERJ11076.1"/>
    </source>
</evidence>
<sequence>MITTILTFTRQSSGLGDLIGYLIVFIVVSLIIFLIMREVVTWYWKINRMIGLQEKQIKNQEEQLKLMILQANLLKEQNAMLRQGSKNE</sequence>
<feature type="transmembrane region" description="Helical" evidence="1">
    <location>
        <begin position="18"/>
        <end position="40"/>
    </location>
</feature>
<reference evidence="2 3" key="2">
    <citation type="journal article" date="2013" name="PLoS ONE">
        <title>INDIGO - INtegrated Data Warehouse of MIcrobial GenOmes with Examples from the Red Sea Extremophiles.</title>
        <authorList>
            <person name="Alam I."/>
            <person name="Antunes A."/>
            <person name="Kamau A.A."/>
            <person name="Ba Alawi W."/>
            <person name="Kalkatawi M."/>
            <person name="Stingl U."/>
            <person name="Bajic V.B."/>
        </authorList>
    </citation>
    <scope>NUCLEOTIDE SEQUENCE [LARGE SCALE GENOMIC DNA]</scope>
    <source>
        <strain evidence="2 3">SSD-17B</strain>
    </source>
</reference>
<dbReference type="Proteomes" id="UP000005707">
    <property type="component" value="Unassembled WGS sequence"/>
</dbReference>
<proteinExistence type="predicted"/>
<accession>U2E868</accession>
<protein>
    <submittedName>
        <fullName evidence="2">Uncharacterized protein</fullName>
    </submittedName>
</protein>
<name>U2E868_9MOLU</name>
<keyword evidence="1" id="KW-0472">Membrane</keyword>
<gene>
    <name evidence="2" type="ORF">HLPCO_002897</name>
</gene>
<dbReference type="InParanoid" id="U2E868"/>
<comment type="caution">
    <text evidence="2">The sequence shown here is derived from an EMBL/GenBank/DDBJ whole genome shotgun (WGS) entry which is preliminary data.</text>
</comment>
<dbReference type="EMBL" id="AFNU02000017">
    <property type="protein sequence ID" value="ERJ11076.1"/>
    <property type="molecule type" value="Genomic_DNA"/>
</dbReference>
<keyword evidence="3" id="KW-1185">Reference proteome</keyword>
<dbReference type="RefSeq" id="WP_008824770.1">
    <property type="nucleotide sequence ID" value="NZ_AFNU02000017.1"/>
</dbReference>
<evidence type="ECO:0000313" key="3">
    <source>
        <dbReference type="Proteomes" id="UP000005707"/>
    </source>
</evidence>